<evidence type="ECO:0000256" key="2">
    <source>
        <dbReference type="ARBA" id="ARBA00023163"/>
    </source>
</evidence>
<gene>
    <name evidence="5" type="ORF">SAMN04489841_2387</name>
</gene>
<evidence type="ECO:0000256" key="1">
    <source>
        <dbReference type="ARBA" id="ARBA00023015"/>
    </source>
</evidence>
<evidence type="ECO:0000313" key="5">
    <source>
        <dbReference type="EMBL" id="SEQ79968.1"/>
    </source>
</evidence>
<dbReference type="InterPro" id="IPR007050">
    <property type="entry name" value="HTH_bacterioopsin"/>
</dbReference>
<organism evidence="5 6">
    <name type="scientific">Natrinema salaciae</name>
    <dbReference type="NCBI Taxonomy" id="1186196"/>
    <lineage>
        <taxon>Archaea</taxon>
        <taxon>Methanobacteriati</taxon>
        <taxon>Methanobacteriota</taxon>
        <taxon>Stenosarchaea group</taxon>
        <taxon>Halobacteria</taxon>
        <taxon>Halobacteriales</taxon>
        <taxon>Natrialbaceae</taxon>
        <taxon>Natrinema</taxon>
    </lineage>
</organism>
<reference evidence="6" key="1">
    <citation type="submission" date="2016-10" db="EMBL/GenBank/DDBJ databases">
        <authorList>
            <person name="Varghese N."/>
            <person name="Submissions S."/>
        </authorList>
    </citation>
    <scope>NUCLEOTIDE SEQUENCE [LARGE SCALE GENOMIC DNA]</scope>
    <source>
        <strain evidence="6">DSM 25055</strain>
    </source>
</reference>
<sequence>MQSTDLTLRLPEWMALPVPQSQDGLEVHREELLSWHVDPETERVRFLSVIAGDREAAREVATELDVVHRFEIMPIDEDTFYAYAVMDVRAADERLMRAFDEPGLVIVPPVVYTASSTVHVTVLGEPDALASLLEGVPDDVEIDVDRVSDHRHRAETLAGRLTARQFEAMEAARAVGYYDVPRSGSLADVATELECSESAASTLLRTVESELVDAALGR</sequence>
<dbReference type="AlphaFoldDB" id="A0A1H9IZL6"/>
<dbReference type="PANTHER" id="PTHR34236">
    <property type="entry name" value="DIMETHYL SULFOXIDE REDUCTASE TRANSCRIPTIONAL ACTIVATOR"/>
    <property type="match status" value="1"/>
</dbReference>
<dbReference type="OrthoDB" id="194393at2157"/>
<dbReference type="Pfam" id="PF04967">
    <property type="entry name" value="HTH_10"/>
    <property type="match status" value="1"/>
</dbReference>
<protein>
    <submittedName>
        <fullName evidence="5">Predicted DNA binding protein, contains HTH domain</fullName>
    </submittedName>
</protein>
<keyword evidence="2" id="KW-0804">Transcription</keyword>
<evidence type="ECO:0000259" key="3">
    <source>
        <dbReference type="Pfam" id="PF04967"/>
    </source>
</evidence>
<dbReference type="RefSeq" id="WP_090617717.1">
    <property type="nucleotide sequence ID" value="NZ_FOFD01000003.1"/>
</dbReference>
<feature type="domain" description="HVO-0513-like N-terminal" evidence="4">
    <location>
        <begin position="40"/>
        <end position="149"/>
    </location>
</feature>
<feature type="domain" description="HTH bat-type" evidence="3">
    <location>
        <begin position="161"/>
        <end position="212"/>
    </location>
</feature>
<name>A0A1H9IZL6_9EURY</name>
<proteinExistence type="predicted"/>
<dbReference type="InterPro" id="IPR056493">
    <property type="entry name" value="HVO_0513_N"/>
</dbReference>
<keyword evidence="1" id="KW-0805">Transcription regulation</keyword>
<evidence type="ECO:0000259" key="4">
    <source>
        <dbReference type="Pfam" id="PF24278"/>
    </source>
</evidence>
<dbReference type="Proteomes" id="UP000199114">
    <property type="component" value="Unassembled WGS sequence"/>
</dbReference>
<accession>A0A1H9IZL6</accession>
<dbReference type="Pfam" id="PF24278">
    <property type="entry name" value="HVO_0513_N"/>
    <property type="match status" value="1"/>
</dbReference>
<evidence type="ECO:0000313" key="6">
    <source>
        <dbReference type="Proteomes" id="UP000199114"/>
    </source>
</evidence>
<keyword evidence="6" id="KW-1185">Reference proteome</keyword>
<dbReference type="EMBL" id="FOFD01000003">
    <property type="protein sequence ID" value="SEQ79968.1"/>
    <property type="molecule type" value="Genomic_DNA"/>
</dbReference>
<dbReference type="PANTHER" id="PTHR34236:SF1">
    <property type="entry name" value="DIMETHYL SULFOXIDE REDUCTASE TRANSCRIPTIONAL ACTIVATOR"/>
    <property type="match status" value="1"/>
</dbReference>